<reference evidence="2 3" key="1">
    <citation type="submission" date="2014-07" db="EMBL/GenBank/DDBJ databases">
        <authorList>
            <person name="McCorrison J."/>
            <person name="Sanka R."/>
            <person name="Torralba M."/>
            <person name="Gillis M."/>
            <person name="Haft D.H."/>
            <person name="Methe B."/>
            <person name="Sutton G."/>
            <person name="Nelson K.E."/>
        </authorList>
    </citation>
    <scope>NUCLEOTIDE SEQUENCE [LARGE SCALE GENOMIC DNA]</scope>
    <source>
        <strain evidence="2 3">DNF00450</strain>
    </source>
</reference>
<organism evidence="2 3">
    <name type="scientific">Corynebacterium freneyi DNF00450</name>
    <dbReference type="NCBI Taxonomy" id="1287475"/>
    <lineage>
        <taxon>Bacteria</taxon>
        <taxon>Bacillati</taxon>
        <taxon>Actinomycetota</taxon>
        <taxon>Actinomycetes</taxon>
        <taxon>Mycobacteriales</taxon>
        <taxon>Corynebacteriaceae</taxon>
        <taxon>Corynebacterium</taxon>
    </lineage>
</organism>
<dbReference type="Proteomes" id="UP000029548">
    <property type="component" value="Unassembled WGS sequence"/>
</dbReference>
<dbReference type="EMBL" id="JRNE01000067">
    <property type="protein sequence ID" value="KGF15829.1"/>
    <property type="molecule type" value="Genomic_DNA"/>
</dbReference>
<comment type="caution">
    <text evidence="2">The sequence shown here is derived from an EMBL/GenBank/DDBJ whole genome shotgun (WGS) entry which is preliminary data.</text>
</comment>
<evidence type="ECO:0000259" key="1">
    <source>
        <dbReference type="Pfam" id="PF20068"/>
    </source>
</evidence>
<evidence type="ECO:0000313" key="3">
    <source>
        <dbReference type="Proteomes" id="UP000029548"/>
    </source>
</evidence>
<protein>
    <recommendedName>
        <fullName evidence="1">Amphi-Trp domain-containing protein</fullName>
    </recommendedName>
</protein>
<dbReference type="NCBIfam" id="TIGR04354">
    <property type="entry name" value="amphi-Trp"/>
    <property type="match status" value="1"/>
</dbReference>
<dbReference type="eggNOG" id="ENOG5031V8I">
    <property type="taxonomic scope" value="Bacteria"/>
</dbReference>
<feature type="domain" description="Amphi-Trp" evidence="1">
    <location>
        <begin position="12"/>
        <end position="92"/>
    </location>
</feature>
<dbReference type="RefSeq" id="WP_035122977.1">
    <property type="nucleotide sequence ID" value="NZ_JRNE01000067.1"/>
</dbReference>
<dbReference type="Pfam" id="PF20068">
    <property type="entry name" value="Amphi-Trp"/>
    <property type="match status" value="1"/>
</dbReference>
<dbReference type="AlphaFoldDB" id="A0A096A4Q4"/>
<evidence type="ECO:0000313" key="2">
    <source>
        <dbReference type="EMBL" id="KGF15829.1"/>
    </source>
</evidence>
<name>A0A096A4Q4_9CORY</name>
<accession>A0A096A4Q4</accession>
<proteinExistence type="predicted"/>
<gene>
    <name evidence="2" type="ORF">HMPREF1650_09925</name>
</gene>
<sequence length="105" mass="11484">MKQTQQNTRKKTKLVKSKANFSPEELAGLLESMAERIRAGDMTLGAGDAAVTMDMPAVFRTTMEVTDSRKRAGIERELELEITWTVDEDGNPVDKPGPVAGFAIS</sequence>
<dbReference type="InterPro" id="IPR027598">
    <property type="entry name" value="Amphi-Trp_dom"/>
</dbReference>